<dbReference type="PANTHER" id="PTHR43591:SF106">
    <property type="entry name" value="S-ADENOSYL-L-METHIONINE-DEPENDENT METHYLTRANSFERASE"/>
    <property type="match status" value="1"/>
</dbReference>
<evidence type="ECO:0008006" key="4">
    <source>
        <dbReference type="Google" id="ProtNLM"/>
    </source>
</evidence>
<dbReference type="CDD" id="cd02440">
    <property type="entry name" value="AdoMet_MTases"/>
    <property type="match status" value="1"/>
</dbReference>
<dbReference type="OrthoDB" id="2013972at2759"/>
<dbReference type="InterPro" id="IPR029063">
    <property type="entry name" value="SAM-dependent_MTases_sf"/>
</dbReference>
<dbReference type="Gene3D" id="3.40.50.150">
    <property type="entry name" value="Vaccinia Virus protein VP39"/>
    <property type="match status" value="1"/>
</dbReference>
<dbReference type="PANTHER" id="PTHR43591">
    <property type="entry name" value="METHYLTRANSFERASE"/>
    <property type="match status" value="1"/>
</dbReference>
<gene>
    <name evidence="2" type="ORF">VHEMI03382</name>
</gene>
<dbReference type="SUPFAM" id="SSF53335">
    <property type="entry name" value="S-adenosyl-L-methionine-dependent methyltransferases"/>
    <property type="match status" value="1"/>
</dbReference>
<reference evidence="2 3" key="1">
    <citation type="journal article" date="2015" name="Genome Announc.">
        <title>Draft Genome Sequence and Gene Annotation of the Entomopathogenic Fungus Verticillium hemipterigenum.</title>
        <authorList>
            <person name="Horn F."/>
            <person name="Habel A."/>
            <person name="Scharf D.H."/>
            <person name="Dworschak J."/>
            <person name="Brakhage A.A."/>
            <person name="Guthke R."/>
            <person name="Hertweck C."/>
            <person name="Linde J."/>
        </authorList>
    </citation>
    <scope>NUCLEOTIDE SEQUENCE [LARGE SCALE GENOMIC DNA]</scope>
</reference>
<organism evidence="2 3">
    <name type="scientific">[Torrubiella] hemipterigena</name>
    <dbReference type="NCBI Taxonomy" id="1531966"/>
    <lineage>
        <taxon>Eukaryota</taxon>
        <taxon>Fungi</taxon>
        <taxon>Dikarya</taxon>
        <taxon>Ascomycota</taxon>
        <taxon>Pezizomycotina</taxon>
        <taxon>Sordariomycetes</taxon>
        <taxon>Hypocreomycetidae</taxon>
        <taxon>Hypocreales</taxon>
        <taxon>Clavicipitaceae</taxon>
        <taxon>Clavicipitaceae incertae sedis</taxon>
        <taxon>'Torrubiella' clade</taxon>
    </lineage>
</organism>
<proteinExistence type="inferred from homology"/>
<name>A0A0A1TB05_9HYPO</name>
<dbReference type="Proteomes" id="UP000039046">
    <property type="component" value="Unassembled WGS sequence"/>
</dbReference>
<comment type="similarity">
    <text evidence="1">Belongs to the methyltransferase superfamily. LaeA methyltransferase family.</text>
</comment>
<evidence type="ECO:0000313" key="3">
    <source>
        <dbReference type="Proteomes" id="UP000039046"/>
    </source>
</evidence>
<dbReference type="Pfam" id="PF13489">
    <property type="entry name" value="Methyltransf_23"/>
    <property type="match status" value="1"/>
</dbReference>
<keyword evidence="3" id="KW-1185">Reference proteome</keyword>
<dbReference type="GO" id="GO:0008168">
    <property type="term" value="F:methyltransferase activity"/>
    <property type="evidence" value="ECO:0007669"/>
    <property type="project" value="TreeGrafter"/>
</dbReference>
<dbReference type="EMBL" id="CDHN01000002">
    <property type="protein sequence ID" value="CEJ84109.1"/>
    <property type="molecule type" value="Genomic_DNA"/>
</dbReference>
<evidence type="ECO:0000313" key="2">
    <source>
        <dbReference type="EMBL" id="CEJ84109.1"/>
    </source>
</evidence>
<evidence type="ECO:0000256" key="1">
    <source>
        <dbReference type="ARBA" id="ARBA00038158"/>
    </source>
</evidence>
<dbReference type="AlphaFoldDB" id="A0A0A1TB05"/>
<sequence length="322" mass="37007">MDTDSTFDEPTSDYEESINPSEFTTLKSSARMNFYENGRRYRALMDRYGLPNDDAEQLREGMKHTMYVDYIFDGKLFAAPIKEYPQKIVDLGTGVGFWAMDVAEKYPSARVIGTDLSPIQPTWAPPNLEWRIEDLEDQHRPWTSIYRDADLIHMRSFLQTIQNPKKLFENAFANLAPGGWIECHDTIPHVYSTDGTVDDNHPLNTFYKLVNEAFSKSFQWDIMLPLEIPAMLREVGFINVVETKNAVPIGRWHRQTKMRELGMFHHSITVDVVSAVMAKRAAMDMDAEEATRFADQVKQALDNPRIHGIIDWSGIWAQKPPA</sequence>
<protein>
    <recommendedName>
        <fullName evidence="4">UMTA methyltransferase family protein</fullName>
    </recommendedName>
</protein>
<accession>A0A0A1TB05</accession>
<dbReference type="HOGENOM" id="CLU_010595_7_1_1"/>